<dbReference type="Proteomes" id="UP000724874">
    <property type="component" value="Unassembled WGS sequence"/>
</dbReference>
<keyword evidence="2" id="KW-1185">Reference proteome</keyword>
<proteinExistence type="predicted"/>
<evidence type="ECO:0000313" key="1">
    <source>
        <dbReference type="EMBL" id="KAF8875259.1"/>
    </source>
</evidence>
<evidence type="ECO:0000313" key="2">
    <source>
        <dbReference type="Proteomes" id="UP000724874"/>
    </source>
</evidence>
<organism evidence="1 2">
    <name type="scientific">Gymnopilus junonius</name>
    <name type="common">Spectacular rustgill mushroom</name>
    <name type="synonym">Gymnopilus spectabilis subsp. junonius</name>
    <dbReference type="NCBI Taxonomy" id="109634"/>
    <lineage>
        <taxon>Eukaryota</taxon>
        <taxon>Fungi</taxon>
        <taxon>Dikarya</taxon>
        <taxon>Basidiomycota</taxon>
        <taxon>Agaricomycotina</taxon>
        <taxon>Agaricomycetes</taxon>
        <taxon>Agaricomycetidae</taxon>
        <taxon>Agaricales</taxon>
        <taxon>Agaricineae</taxon>
        <taxon>Hymenogastraceae</taxon>
        <taxon>Gymnopilus</taxon>
    </lineage>
</organism>
<protein>
    <submittedName>
        <fullName evidence="1">Uncharacterized protein</fullName>
    </submittedName>
</protein>
<name>A0A9P5TFP2_GYMJU</name>
<dbReference type="EMBL" id="JADNYJ010000199">
    <property type="protein sequence ID" value="KAF8875259.1"/>
    <property type="molecule type" value="Genomic_DNA"/>
</dbReference>
<gene>
    <name evidence="1" type="ORF">CPB84DRAFT_1853311</name>
</gene>
<accession>A0A9P5TFP2</accession>
<sequence>MHFSITILTVNQTLDGSHIGITTGGDKVAHRILDGFRRQYQLAHGYIPKASPGRHYSYSRHLADSETVVVEFNFMGTTVTGPRLFKRFVSSLWYHAFRKPAVLALTEQEWTAIMWTAAAFVGKKKKQATAEAVADSSSASGPALRVSEEEKRHVRRNYLIKVQNVFQK</sequence>
<comment type="caution">
    <text evidence="1">The sequence shown here is derived from an EMBL/GenBank/DDBJ whole genome shotgun (WGS) entry which is preliminary data.</text>
</comment>
<dbReference type="AlphaFoldDB" id="A0A9P5TFP2"/>
<reference evidence="1" key="1">
    <citation type="submission" date="2020-11" db="EMBL/GenBank/DDBJ databases">
        <authorList>
            <consortium name="DOE Joint Genome Institute"/>
            <person name="Ahrendt S."/>
            <person name="Riley R."/>
            <person name="Andreopoulos W."/>
            <person name="LaButti K."/>
            <person name="Pangilinan J."/>
            <person name="Ruiz-duenas F.J."/>
            <person name="Barrasa J.M."/>
            <person name="Sanchez-Garcia M."/>
            <person name="Camarero S."/>
            <person name="Miyauchi S."/>
            <person name="Serrano A."/>
            <person name="Linde D."/>
            <person name="Babiker R."/>
            <person name="Drula E."/>
            <person name="Ayuso-Fernandez I."/>
            <person name="Pacheco R."/>
            <person name="Padilla G."/>
            <person name="Ferreira P."/>
            <person name="Barriuso J."/>
            <person name="Kellner H."/>
            <person name="Castanera R."/>
            <person name="Alfaro M."/>
            <person name="Ramirez L."/>
            <person name="Pisabarro A.G."/>
            <person name="Kuo A."/>
            <person name="Tritt A."/>
            <person name="Lipzen A."/>
            <person name="He G."/>
            <person name="Yan M."/>
            <person name="Ng V."/>
            <person name="Cullen D."/>
            <person name="Martin F."/>
            <person name="Rosso M.-N."/>
            <person name="Henrissat B."/>
            <person name="Hibbett D."/>
            <person name="Martinez A.T."/>
            <person name="Grigoriev I.V."/>
        </authorList>
    </citation>
    <scope>NUCLEOTIDE SEQUENCE</scope>
    <source>
        <strain evidence="1">AH 44721</strain>
    </source>
</reference>